<comment type="caution">
    <text evidence="2">The sequence shown here is derived from an EMBL/GenBank/DDBJ whole genome shotgun (WGS) entry which is preliminary data.</text>
</comment>
<dbReference type="AlphaFoldDB" id="A0A1C2DSB0"/>
<dbReference type="PIRSF" id="PIRSF010521">
    <property type="entry name" value="DUF922_bac"/>
    <property type="match status" value="1"/>
</dbReference>
<reference evidence="2 3" key="1">
    <citation type="submission" date="2016-08" db="EMBL/GenBank/DDBJ databases">
        <title>Whole genome sequence of Mesorhizobium sp. strain UASWS1009 isolated from industrial sewage.</title>
        <authorList>
            <person name="Crovadore J."/>
            <person name="Calmin G."/>
            <person name="Chablais R."/>
            <person name="Cochard B."/>
            <person name="Lefort F."/>
        </authorList>
    </citation>
    <scope>NUCLEOTIDE SEQUENCE [LARGE SCALE GENOMIC DNA]</scope>
    <source>
        <strain evidence="2 3">UASWS1009</strain>
    </source>
</reference>
<feature type="signal peptide" evidence="1">
    <location>
        <begin position="1"/>
        <end position="20"/>
    </location>
</feature>
<name>A0A1C2DSB0_9HYPH</name>
<dbReference type="EMBL" id="MDEO01000032">
    <property type="protein sequence ID" value="OCX17671.1"/>
    <property type="molecule type" value="Genomic_DNA"/>
</dbReference>
<keyword evidence="1" id="KW-0732">Signal</keyword>
<gene>
    <name evidence="2" type="ORF">QV13_13055</name>
</gene>
<evidence type="ECO:0000313" key="3">
    <source>
        <dbReference type="Proteomes" id="UP000094412"/>
    </source>
</evidence>
<protein>
    <submittedName>
        <fullName evidence="2">Peptidase</fullName>
    </submittedName>
</protein>
<dbReference type="OrthoDB" id="7888967at2"/>
<evidence type="ECO:0000256" key="1">
    <source>
        <dbReference type="SAM" id="SignalP"/>
    </source>
</evidence>
<dbReference type="Proteomes" id="UP000094412">
    <property type="component" value="Unassembled WGS sequence"/>
</dbReference>
<proteinExistence type="predicted"/>
<evidence type="ECO:0000313" key="2">
    <source>
        <dbReference type="EMBL" id="OCX17671.1"/>
    </source>
</evidence>
<dbReference type="RefSeq" id="WP_024922221.1">
    <property type="nucleotide sequence ID" value="NZ_MDEO01000032.1"/>
</dbReference>
<dbReference type="InterPro" id="IPR010321">
    <property type="entry name" value="DUF922"/>
</dbReference>
<keyword evidence="3" id="KW-1185">Reference proteome</keyword>
<feature type="chain" id="PRO_5008659772" evidence="1">
    <location>
        <begin position="21"/>
        <end position="204"/>
    </location>
</feature>
<organism evidence="2 3">
    <name type="scientific">Mesorhizobium hungaricum</name>
    <dbReference type="NCBI Taxonomy" id="1566387"/>
    <lineage>
        <taxon>Bacteria</taxon>
        <taxon>Pseudomonadati</taxon>
        <taxon>Pseudomonadota</taxon>
        <taxon>Alphaproteobacteria</taxon>
        <taxon>Hyphomicrobiales</taxon>
        <taxon>Phyllobacteriaceae</taxon>
        <taxon>Mesorhizobium</taxon>
    </lineage>
</organism>
<sequence length="204" mass="22943">MNRTLMTALFVLFAASAADAANLVKTYSYFSIGGRTLDQIQAELSKRGPSVKSTGMRHPGATRMAFTSRIGYAEAPDSCRIVSAAVTVKTEVILPKWRPRGKVAPDVRLFWNTLAADIKRHEDRHVEIAKDYGRRLETALLETRKEPNCKVAAAKAREVTAQVLGQHDRAQVEFDRVEMINFESRIIRLMRYRIEQIEAGRIPG</sequence>
<dbReference type="STRING" id="1566387.QV13_13055"/>
<accession>A0A1C2DSB0</accession>
<dbReference type="Pfam" id="PF06037">
    <property type="entry name" value="DUF922"/>
    <property type="match status" value="1"/>
</dbReference>